<dbReference type="Pfam" id="PF04542">
    <property type="entry name" value="Sigma70_r2"/>
    <property type="match status" value="1"/>
</dbReference>
<dbReference type="EMBL" id="FUZZ01000001">
    <property type="protein sequence ID" value="SKC95632.1"/>
    <property type="molecule type" value="Genomic_DNA"/>
</dbReference>
<dbReference type="Gene3D" id="1.10.1740.10">
    <property type="match status" value="1"/>
</dbReference>
<keyword evidence="9" id="KW-1185">Reference proteome</keyword>
<dbReference type="GO" id="GO:0003677">
    <property type="term" value="F:DNA binding"/>
    <property type="evidence" value="ECO:0007669"/>
    <property type="project" value="UniProtKB-KW"/>
</dbReference>
<dbReference type="PANTHER" id="PTHR43133:SF46">
    <property type="entry name" value="RNA POLYMERASE SIGMA-70 FACTOR ECF SUBFAMILY"/>
    <property type="match status" value="1"/>
</dbReference>
<dbReference type="InterPro" id="IPR007630">
    <property type="entry name" value="RNA_pol_sigma70_r4"/>
</dbReference>
<feature type="domain" description="RNA polymerase sigma-70 region 2" evidence="6">
    <location>
        <begin position="44"/>
        <end position="108"/>
    </location>
</feature>
<keyword evidence="4" id="KW-0238">DNA-binding</keyword>
<dbReference type="GO" id="GO:0016987">
    <property type="term" value="F:sigma factor activity"/>
    <property type="evidence" value="ECO:0007669"/>
    <property type="project" value="UniProtKB-KW"/>
</dbReference>
<dbReference type="InterPro" id="IPR013324">
    <property type="entry name" value="RNA_pol_sigma_r3/r4-like"/>
</dbReference>
<dbReference type="InterPro" id="IPR007627">
    <property type="entry name" value="RNA_pol_sigma70_r2"/>
</dbReference>
<dbReference type="InterPro" id="IPR013325">
    <property type="entry name" value="RNA_pol_sigma_r2"/>
</dbReference>
<evidence type="ECO:0000256" key="5">
    <source>
        <dbReference type="ARBA" id="ARBA00023163"/>
    </source>
</evidence>
<dbReference type="SUPFAM" id="SSF88946">
    <property type="entry name" value="Sigma2 domain of RNA polymerase sigma factors"/>
    <property type="match status" value="1"/>
</dbReference>
<evidence type="ECO:0000313" key="8">
    <source>
        <dbReference type="EMBL" id="SKC95632.1"/>
    </source>
</evidence>
<evidence type="ECO:0000256" key="1">
    <source>
        <dbReference type="ARBA" id="ARBA00010641"/>
    </source>
</evidence>
<dbReference type="AlphaFoldDB" id="A0A1T5N575"/>
<keyword evidence="2" id="KW-0805">Transcription regulation</keyword>
<dbReference type="STRING" id="393003.SAMN05660461_0463"/>
<proteinExistence type="inferred from homology"/>
<sequence>MQPHFLINFSGDLKSVILFGGDLQQEELVRLLQAGDQQAFRKLFDLLYQPLCFFARKITGSAEEAEDVVSTAFARLWDRHSHFVAFPAIQSFLYTTVRNQCLNILKHQEVVSNAAKILQSEPQEMDNYIETQVLQAELLQIIFAEMSKLPERQRLILEWTYRDGLPAAEIAQQLQMSPAHVRMEKSRAMSQLRHMLRERKLLGLFMALFPLIQSGKHNF</sequence>
<keyword evidence="3" id="KW-0731">Sigma factor</keyword>
<reference evidence="8 9" key="1">
    <citation type="submission" date="2017-02" db="EMBL/GenBank/DDBJ databases">
        <authorList>
            <person name="Peterson S.W."/>
        </authorList>
    </citation>
    <scope>NUCLEOTIDE SEQUENCE [LARGE SCALE GENOMIC DNA]</scope>
    <source>
        <strain evidence="8 9">DSM 18108</strain>
    </source>
</reference>
<dbReference type="Proteomes" id="UP000190166">
    <property type="component" value="Unassembled WGS sequence"/>
</dbReference>
<organism evidence="8 9">
    <name type="scientific">Chitinophaga ginsengisegetis</name>
    <dbReference type="NCBI Taxonomy" id="393003"/>
    <lineage>
        <taxon>Bacteria</taxon>
        <taxon>Pseudomonadati</taxon>
        <taxon>Bacteroidota</taxon>
        <taxon>Chitinophagia</taxon>
        <taxon>Chitinophagales</taxon>
        <taxon>Chitinophagaceae</taxon>
        <taxon>Chitinophaga</taxon>
    </lineage>
</organism>
<dbReference type="GO" id="GO:0006352">
    <property type="term" value="P:DNA-templated transcription initiation"/>
    <property type="evidence" value="ECO:0007669"/>
    <property type="project" value="InterPro"/>
</dbReference>
<dbReference type="PANTHER" id="PTHR43133">
    <property type="entry name" value="RNA POLYMERASE ECF-TYPE SIGMA FACTO"/>
    <property type="match status" value="1"/>
</dbReference>
<dbReference type="InterPro" id="IPR014284">
    <property type="entry name" value="RNA_pol_sigma-70_dom"/>
</dbReference>
<evidence type="ECO:0000256" key="4">
    <source>
        <dbReference type="ARBA" id="ARBA00023125"/>
    </source>
</evidence>
<evidence type="ECO:0000256" key="2">
    <source>
        <dbReference type="ARBA" id="ARBA00023015"/>
    </source>
</evidence>
<name>A0A1T5N575_9BACT</name>
<dbReference type="NCBIfam" id="TIGR02937">
    <property type="entry name" value="sigma70-ECF"/>
    <property type="match status" value="1"/>
</dbReference>
<dbReference type="InterPro" id="IPR039425">
    <property type="entry name" value="RNA_pol_sigma-70-like"/>
</dbReference>
<comment type="similarity">
    <text evidence="1">Belongs to the sigma-70 factor family. ECF subfamily.</text>
</comment>
<evidence type="ECO:0000256" key="3">
    <source>
        <dbReference type="ARBA" id="ARBA00023082"/>
    </source>
</evidence>
<dbReference type="InterPro" id="IPR036388">
    <property type="entry name" value="WH-like_DNA-bd_sf"/>
</dbReference>
<evidence type="ECO:0000259" key="7">
    <source>
        <dbReference type="Pfam" id="PF04545"/>
    </source>
</evidence>
<evidence type="ECO:0000259" key="6">
    <source>
        <dbReference type="Pfam" id="PF04542"/>
    </source>
</evidence>
<keyword evidence="5" id="KW-0804">Transcription</keyword>
<dbReference type="Gene3D" id="1.10.10.10">
    <property type="entry name" value="Winged helix-like DNA-binding domain superfamily/Winged helix DNA-binding domain"/>
    <property type="match status" value="1"/>
</dbReference>
<dbReference type="SUPFAM" id="SSF88659">
    <property type="entry name" value="Sigma3 and sigma4 domains of RNA polymerase sigma factors"/>
    <property type="match status" value="1"/>
</dbReference>
<evidence type="ECO:0000313" key="9">
    <source>
        <dbReference type="Proteomes" id="UP000190166"/>
    </source>
</evidence>
<protein>
    <submittedName>
        <fullName evidence="8">RNA polymerase sigma-70 factor, ECF subfamily</fullName>
    </submittedName>
</protein>
<accession>A0A1T5N575</accession>
<dbReference type="Pfam" id="PF04545">
    <property type="entry name" value="Sigma70_r4"/>
    <property type="match status" value="1"/>
</dbReference>
<dbReference type="CDD" id="cd06171">
    <property type="entry name" value="Sigma70_r4"/>
    <property type="match status" value="1"/>
</dbReference>
<feature type="domain" description="RNA polymerase sigma-70 region 4" evidence="7">
    <location>
        <begin position="146"/>
        <end position="194"/>
    </location>
</feature>
<gene>
    <name evidence="8" type="ORF">SAMN05660461_0463</name>
</gene>